<keyword evidence="2" id="KW-1185">Reference proteome</keyword>
<sequence length="100" mass="10987">MRQESFAIISAVRQFPSGAIKVIKELLSKDNALLSRPDVAALMMVGGYLAIKVDGNVACDECFSFVTKPAPSAPSNSLIQHQDRGWLLYPSEELLMVFSR</sequence>
<organism evidence="1 2">
    <name type="scientific">Hyalomma asiaticum</name>
    <name type="common">Tick</name>
    <dbReference type="NCBI Taxonomy" id="266040"/>
    <lineage>
        <taxon>Eukaryota</taxon>
        <taxon>Metazoa</taxon>
        <taxon>Ecdysozoa</taxon>
        <taxon>Arthropoda</taxon>
        <taxon>Chelicerata</taxon>
        <taxon>Arachnida</taxon>
        <taxon>Acari</taxon>
        <taxon>Parasitiformes</taxon>
        <taxon>Ixodida</taxon>
        <taxon>Ixodoidea</taxon>
        <taxon>Ixodidae</taxon>
        <taxon>Hyalomminae</taxon>
        <taxon>Hyalomma</taxon>
    </lineage>
</organism>
<name>A0ACB7SJ60_HYAAI</name>
<gene>
    <name evidence="1" type="ORF">HPB50_012989</name>
</gene>
<reference evidence="1" key="1">
    <citation type="submission" date="2020-05" db="EMBL/GenBank/DDBJ databases">
        <title>Large-scale comparative analyses of tick genomes elucidate their genetic diversity and vector capacities.</title>
        <authorList>
            <person name="Jia N."/>
            <person name="Wang J."/>
            <person name="Shi W."/>
            <person name="Du L."/>
            <person name="Sun Y."/>
            <person name="Zhan W."/>
            <person name="Jiang J."/>
            <person name="Wang Q."/>
            <person name="Zhang B."/>
            <person name="Ji P."/>
            <person name="Sakyi L.B."/>
            <person name="Cui X."/>
            <person name="Yuan T."/>
            <person name="Jiang B."/>
            <person name="Yang W."/>
            <person name="Lam T.T.-Y."/>
            <person name="Chang Q."/>
            <person name="Ding S."/>
            <person name="Wang X."/>
            <person name="Zhu J."/>
            <person name="Ruan X."/>
            <person name="Zhao L."/>
            <person name="Wei J."/>
            <person name="Que T."/>
            <person name="Du C."/>
            <person name="Cheng J."/>
            <person name="Dai P."/>
            <person name="Han X."/>
            <person name="Huang E."/>
            <person name="Gao Y."/>
            <person name="Liu J."/>
            <person name="Shao H."/>
            <person name="Ye R."/>
            <person name="Li L."/>
            <person name="Wei W."/>
            <person name="Wang X."/>
            <person name="Wang C."/>
            <person name="Yang T."/>
            <person name="Huo Q."/>
            <person name="Li W."/>
            <person name="Guo W."/>
            <person name="Chen H."/>
            <person name="Zhou L."/>
            <person name="Ni X."/>
            <person name="Tian J."/>
            <person name="Zhou Y."/>
            <person name="Sheng Y."/>
            <person name="Liu T."/>
            <person name="Pan Y."/>
            <person name="Xia L."/>
            <person name="Li J."/>
            <person name="Zhao F."/>
            <person name="Cao W."/>
        </authorList>
    </citation>
    <scope>NUCLEOTIDE SEQUENCE</scope>
    <source>
        <strain evidence="1">Hyas-2018</strain>
    </source>
</reference>
<protein>
    <submittedName>
        <fullName evidence="1">Uncharacterized protein</fullName>
    </submittedName>
</protein>
<comment type="caution">
    <text evidence="1">The sequence shown here is derived from an EMBL/GenBank/DDBJ whole genome shotgun (WGS) entry which is preliminary data.</text>
</comment>
<dbReference type="EMBL" id="CM023484">
    <property type="protein sequence ID" value="KAH6933187.1"/>
    <property type="molecule type" value="Genomic_DNA"/>
</dbReference>
<dbReference type="Proteomes" id="UP000821845">
    <property type="component" value="Chromosome 4"/>
</dbReference>
<evidence type="ECO:0000313" key="2">
    <source>
        <dbReference type="Proteomes" id="UP000821845"/>
    </source>
</evidence>
<evidence type="ECO:0000313" key="1">
    <source>
        <dbReference type="EMBL" id="KAH6933187.1"/>
    </source>
</evidence>
<proteinExistence type="predicted"/>
<accession>A0ACB7SJ60</accession>